<feature type="domain" description="Translation initiation factor 3 N-terminal" evidence="8">
    <location>
        <begin position="17"/>
        <end position="85"/>
    </location>
</feature>
<dbReference type="AlphaFoldDB" id="A0A7C4TCF9"/>
<dbReference type="InterPro" id="IPR019814">
    <property type="entry name" value="Translation_initiation_fac_3_N"/>
</dbReference>
<dbReference type="PANTHER" id="PTHR10938">
    <property type="entry name" value="TRANSLATION INITIATION FACTOR IF-3"/>
    <property type="match status" value="1"/>
</dbReference>
<dbReference type="SUPFAM" id="SSF55200">
    <property type="entry name" value="Translation initiation factor IF3, C-terminal domain"/>
    <property type="match status" value="1"/>
</dbReference>
<dbReference type="PANTHER" id="PTHR10938:SF0">
    <property type="entry name" value="TRANSLATION INITIATION FACTOR IF-3, MITOCHONDRIAL"/>
    <property type="match status" value="1"/>
</dbReference>
<name>A0A7C4TCF9_UNCW3</name>
<dbReference type="InterPro" id="IPR036788">
    <property type="entry name" value="T_IF-3_C_sf"/>
</dbReference>
<dbReference type="GO" id="GO:0032790">
    <property type="term" value="P:ribosome disassembly"/>
    <property type="evidence" value="ECO:0007669"/>
    <property type="project" value="TreeGrafter"/>
</dbReference>
<comment type="caution">
    <text evidence="9">The sequence shown here is derived from an EMBL/GenBank/DDBJ whole genome shotgun (WGS) entry which is preliminary data.</text>
</comment>
<dbReference type="HAMAP" id="MF_00080">
    <property type="entry name" value="IF_3"/>
    <property type="match status" value="1"/>
</dbReference>
<dbReference type="InterPro" id="IPR019815">
    <property type="entry name" value="Translation_initiation_fac_3_C"/>
</dbReference>
<dbReference type="Pfam" id="PF00707">
    <property type="entry name" value="IF3_C"/>
    <property type="match status" value="1"/>
</dbReference>
<protein>
    <recommendedName>
        <fullName evidence="4 5">Translation initiation factor IF-3</fullName>
    </recommendedName>
</protein>
<accession>A0A7C4TCF9</accession>
<comment type="similarity">
    <text evidence="1 4 6">Belongs to the IF-3 family.</text>
</comment>
<dbReference type="SUPFAM" id="SSF54364">
    <property type="entry name" value="Translation initiation factor IF3, N-terminal domain"/>
    <property type="match status" value="1"/>
</dbReference>
<feature type="domain" description="Translation initiation factor 3 C-terminal" evidence="7">
    <location>
        <begin position="95"/>
        <end position="177"/>
    </location>
</feature>
<evidence type="ECO:0000256" key="2">
    <source>
        <dbReference type="ARBA" id="ARBA00022540"/>
    </source>
</evidence>
<dbReference type="Pfam" id="PF05198">
    <property type="entry name" value="IF3_N"/>
    <property type="match status" value="1"/>
</dbReference>
<comment type="function">
    <text evidence="4 6">IF-3 binds to the 30S ribosomal subunit and shifts the equilibrium between 70S ribosomes and their 50S and 30S subunits in favor of the free subunits, thus enhancing the availability of 30S subunits on which protein synthesis initiation begins.</text>
</comment>
<dbReference type="InterPro" id="IPR001288">
    <property type="entry name" value="Translation_initiation_fac_3"/>
</dbReference>
<comment type="subunit">
    <text evidence="4 6">Monomer.</text>
</comment>
<dbReference type="Gene3D" id="3.30.110.10">
    <property type="entry name" value="Translation initiation factor 3 (IF-3), C-terminal domain"/>
    <property type="match status" value="1"/>
</dbReference>
<comment type="subcellular location">
    <subcellularLocation>
        <location evidence="4 6">Cytoplasm</location>
    </subcellularLocation>
</comment>
<keyword evidence="4" id="KW-0963">Cytoplasm</keyword>
<keyword evidence="3 4" id="KW-0648">Protein biosynthesis</keyword>
<sequence length="185" mass="21811">MYVNQNKEAKIKNLPRVNNEINVPKVKLIDEKKQYMGIFDLAIALRIARERGYDLVEVAPDADPPVCRLMNFGRYLYEKKRQERESKKHQHKTIVREMRMSMKISEHDYQVKLDKIKDFLNKGDRVKVKLRLRGRELLHADFGMKRIEKLIQDLEGLATLEAPPKQEEHTIMVCFIPPKRRTGNG</sequence>
<evidence type="ECO:0000259" key="8">
    <source>
        <dbReference type="Pfam" id="PF05198"/>
    </source>
</evidence>
<evidence type="ECO:0000256" key="6">
    <source>
        <dbReference type="RuleBase" id="RU000646"/>
    </source>
</evidence>
<dbReference type="Gene3D" id="3.10.20.80">
    <property type="entry name" value="Translation initiation factor 3 (IF-3), N-terminal domain"/>
    <property type="match status" value="1"/>
</dbReference>
<dbReference type="NCBIfam" id="TIGR00168">
    <property type="entry name" value="infC"/>
    <property type="match status" value="1"/>
</dbReference>
<evidence type="ECO:0000259" key="7">
    <source>
        <dbReference type="Pfam" id="PF00707"/>
    </source>
</evidence>
<organism evidence="9">
    <name type="scientific">candidate division WOR-3 bacterium</name>
    <dbReference type="NCBI Taxonomy" id="2052148"/>
    <lineage>
        <taxon>Bacteria</taxon>
        <taxon>Bacteria division WOR-3</taxon>
    </lineage>
</organism>
<dbReference type="PROSITE" id="PS00938">
    <property type="entry name" value="IF3"/>
    <property type="match status" value="1"/>
</dbReference>
<evidence type="ECO:0000256" key="3">
    <source>
        <dbReference type="ARBA" id="ARBA00022917"/>
    </source>
</evidence>
<dbReference type="GO" id="GO:0043022">
    <property type="term" value="F:ribosome binding"/>
    <property type="evidence" value="ECO:0007669"/>
    <property type="project" value="TreeGrafter"/>
</dbReference>
<dbReference type="EMBL" id="DTGZ01000097">
    <property type="protein sequence ID" value="HGV97686.1"/>
    <property type="molecule type" value="Genomic_DNA"/>
</dbReference>
<dbReference type="GO" id="GO:0005737">
    <property type="term" value="C:cytoplasm"/>
    <property type="evidence" value="ECO:0007669"/>
    <property type="project" value="UniProtKB-SubCell"/>
</dbReference>
<evidence type="ECO:0000256" key="4">
    <source>
        <dbReference type="HAMAP-Rule" id="MF_00080"/>
    </source>
</evidence>
<dbReference type="GO" id="GO:0003743">
    <property type="term" value="F:translation initiation factor activity"/>
    <property type="evidence" value="ECO:0007669"/>
    <property type="project" value="UniProtKB-UniRule"/>
</dbReference>
<dbReference type="InterPro" id="IPR019813">
    <property type="entry name" value="Translation_initiation_fac3_CS"/>
</dbReference>
<evidence type="ECO:0000256" key="1">
    <source>
        <dbReference type="ARBA" id="ARBA00005439"/>
    </source>
</evidence>
<gene>
    <name evidence="4" type="primary">infC</name>
    <name evidence="9" type="ORF">ENV60_05255</name>
</gene>
<reference evidence="9" key="1">
    <citation type="journal article" date="2020" name="mSystems">
        <title>Genome- and Community-Level Interaction Insights into Carbon Utilization and Element Cycling Functions of Hydrothermarchaeota in Hydrothermal Sediment.</title>
        <authorList>
            <person name="Zhou Z."/>
            <person name="Liu Y."/>
            <person name="Xu W."/>
            <person name="Pan J."/>
            <person name="Luo Z.H."/>
            <person name="Li M."/>
        </authorList>
    </citation>
    <scope>NUCLEOTIDE SEQUENCE [LARGE SCALE GENOMIC DNA]</scope>
    <source>
        <strain evidence="9">SpSt-774</strain>
    </source>
</reference>
<dbReference type="InterPro" id="IPR036787">
    <property type="entry name" value="T_IF-3_N_sf"/>
</dbReference>
<evidence type="ECO:0000313" key="9">
    <source>
        <dbReference type="EMBL" id="HGV97686.1"/>
    </source>
</evidence>
<keyword evidence="2 4" id="KW-0396">Initiation factor</keyword>
<evidence type="ECO:0000256" key="5">
    <source>
        <dbReference type="NCBIfam" id="TIGR00168"/>
    </source>
</evidence>
<proteinExistence type="inferred from homology"/>